<dbReference type="InterPro" id="IPR036465">
    <property type="entry name" value="vWFA_dom_sf"/>
</dbReference>
<protein>
    <recommendedName>
        <fullName evidence="2">Copine C-terminal domain-containing protein</fullName>
    </recommendedName>
</protein>
<dbReference type="PANTHER" id="PTHR45751">
    <property type="entry name" value="COPINE FAMILY PROTEIN 1"/>
    <property type="match status" value="1"/>
</dbReference>
<dbReference type="SUPFAM" id="SSF53300">
    <property type="entry name" value="vWA-like"/>
    <property type="match status" value="1"/>
</dbReference>
<dbReference type="PANTHER" id="PTHR45751:SF29">
    <property type="entry name" value="E3 UBIQUITIN-PROTEIN LIGASE RGLG2"/>
    <property type="match status" value="1"/>
</dbReference>
<evidence type="ECO:0000313" key="3">
    <source>
        <dbReference type="EMBL" id="KAF7129602.1"/>
    </source>
</evidence>
<keyword evidence="1" id="KW-0812">Transmembrane</keyword>
<comment type="caution">
    <text evidence="3">The sequence shown here is derived from an EMBL/GenBank/DDBJ whole genome shotgun (WGS) entry which is preliminary data.</text>
</comment>
<dbReference type="Pfam" id="PF07002">
    <property type="entry name" value="Copine"/>
    <property type="match status" value="1"/>
</dbReference>
<accession>A0A834LCG8</accession>
<reference evidence="3" key="1">
    <citation type="submission" date="2019-11" db="EMBL/GenBank/DDBJ databases">
        <authorList>
            <person name="Liu Y."/>
            <person name="Hou J."/>
            <person name="Li T.-Q."/>
            <person name="Guan C.-H."/>
            <person name="Wu X."/>
            <person name="Wu H.-Z."/>
            <person name="Ling F."/>
            <person name="Zhang R."/>
            <person name="Shi X.-G."/>
            <person name="Ren J.-P."/>
            <person name="Chen E.-F."/>
            <person name="Sun J.-M."/>
        </authorList>
    </citation>
    <scope>NUCLEOTIDE SEQUENCE</scope>
    <source>
        <strain evidence="3">Adult_tree_wgs_1</strain>
        <tissue evidence="3">Leaves</tissue>
    </source>
</reference>
<dbReference type="EMBL" id="WJXA01000010">
    <property type="protein sequence ID" value="KAF7129602.1"/>
    <property type="molecule type" value="Genomic_DNA"/>
</dbReference>
<keyword evidence="1" id="KW-0472">Membrane</keyword>
<name>A0A834LCG8_RHOSS</name>
<organism evidence="3 4">
    <name type="scientific">Rhododendron simsii</name>
    <name type="common">Sims's rhododendron</name>
    <dbReference type="NCBI Taxonomy" id="118357"/>
    <lineage>
        <taxon>Eukaryota</taxon>
        <taxon>Viridiplantae</taxon>
        <taxon>Streptophyta</taxon>
        <taxon>Embryophyta</taxon>
        <taxon>Tracheophyta</taxon>
        <taxon>Spermatophyta</taxon>
        <taxon>Magnoliopsida</taxon>
        <taxon>eudicotyledons</taxon>
        <taxon>Gunneridae</taxon>
        <taxon>Pentapetalae</taxon>
        <taxon>asterids</taxon>
        <taxon>Ericales</taxon>
        <taxon>Ericaceae</taxon>
        <taxon>Ericoideae</taxon>
        <taxon>Rhodoreae</taxon>
        <taxon>Rhododendron</taxon>
    </lineage>
</organism>
<dbReference type="InterPro" id="IPR052079">
    <property type="entry name" value="E3_ligase/Copine_domain"/>
</dbReference>
<evidence type="ECO:0000259" key="2">
    <source>
        <dbReference type="Pfam" id="PF07002"/>
    </source>
</evidence>
<gene>
    <name evidence="3" type="ORF">RHSIM_Rhsim10G0013300</name>
</gene>
<feature type="transmembrane region" description="Helical" evidence="1">
    <location>
        <begin position="20"/>
        <end position="39"/>
    </location>
</feature>
<dbReference type="Proteomes" id="UP000626092">
    <property type="component" value="Unassembled WGS sequence"/>
</dbReference>
<dbReference type="AlphaFoldDB" id="A0A834LCG8"/>
<keyword evidence="4" id="KW-1185">Reference proteome</keyword>
<feature type="domain" description="Copine C-terminal" evidence="2">
    <location>
        <begin position="89"/>
        <end position="185"/>
    </location>
</feature>
<evidence type="ECO:0000256" key="1">
    <source>
        <dbReference type="SAM" id="Phobius"/>
    </source>
</evidence>
<dbReference type="GO" id="GO:0004842">
    <property type="term" value="F:ubiquitin-protein transferase activity"/>
    <property type="evidence" value="ECO:0007669"/>
    <property type="project" value="TreeGrafter"/>
</dbReference>
<dbReference type="OrthoDB" id="5855668at2759"/>
<keyword evidence="1" id="KW-1133">Transmembrane helix</keyword>
<dbReference type="GO" id="GO:0005634">
    <property type="term" value="C:nucleus"/>
    <property type="evidence" value="ECO:0007669"/>
    <property type="project" value="TreeGrafter"/>
</dbReference>
<dbReference type="GO" id="GO:0016567">
    <property type="term" value="P:protein ubiquitination"/>
    <property type="evidence" value="ECO:0007669"/>
    <property type="project" value="TreeGrafter"/>
</dbReference>
<evidence type="ECO:0000313" key="4">
    <source>
        <dbReference type="Proteomes" id="UP000626092"/>
    </source>
</evidence>
<dbReference type="InterPro" id="IPR010734">
    <property type="entry name" value="Copine_C"/>
</dbReference>
<proteinExistence type="predicted"/>
<sequence>MIVSGLVLGEFAGISEAEIVVAILMFWGVILVLLVNEALSCAGLESSILIIGIDFTKSNEWTGLAFMPLENLYDFESYRNMLNLTCYAASTHDQEDFSFHPDERFCNGFEEVLSRYREIVPHLRLAGPTPFAPVIEMAMTIVEQSAGQYHVLVIIADGQVTRSVDTEGGQLSPQERRTVEAIVQAG</sequence>